<accession>A0A0F9VM93</accession>
<reference evidence="1" key="1">
    <citation type="journal article" date="2015" name="Nature">
        <title>Complex archaea that bridge the gap between prokaryotes and eukaryotes.</title>
        <authorList>
            <person name="Spang A."/>
            <person name="Saw J.H."/>
            <person name="Jorgensen S.L."/>
            <person name="Zaremba-Niedzwiedzka K."/>
            <person name="Martijn J."/>
            <person name="Lind A.E."/>
            <person name="van Eijk R."/>
            <person name="Schleper C."/>
            <person name="Guy L."/>
            <person name="Ettema T.J."/>
        </authorList>
    </citation>
    <scope>NUCLEOTIDE SEQUENCE</scope>
</reference>
<organism evidence="1">
    <name type="scientific">marine sediment metagenome</name>
    <dbReference type="NCBI Taxonomy" id="412755"/>
    <lineage>
        <taxon>unclassified sequences</taxon>
        <taxon>metagenomes</taxon>
        <taxon>ecological metagenomes</taxon>
    </lineage>
</organism>
<evidence type="ECO:0008006" key="2">
    <source>
        <dbReference type="Google" id="ProtNLM"/>
    </source>
</evidence>
<proteinExistence type="predicted"/>
<dbReference type="AlphaFoldDB" id="A0A0F9VM93"/>
<name>A0A0F9VM93_9ZZZZ</name>
<dbReference type="Gene3D" id="3.10.450.50">
    <property type="match status" value="1"/>
</dbReference>
<evidence type="ECO:0000313" key="1">
    <source>
        <dbReference type="EMBL" id="KKO05180.1"/>
    </source>
</evidence>
<dbReference type="EMBL" id="LAZR01000020">
    <property type="protein sequence ID" value="KKO05180.1"/>
    <property type="molecule type" value="Genomic_DNA"/>
</dbReference>
<protein>
    <recommendedName>
        <fullName evidence="2">Endo-arabinase</fullName>
    </recommendedName>
</protein>
<sequence>MKHLFLLLLLTVSLGYGQNDEESIISLLEKESATWRSGDVAAHADCWSIQPYSRIFVSTSDGNSIDVPPAMMINPPENMMGQGGTSKNSNYKMNINGNHAWVSHNEESTNTEGVKTYTYEIRILEKIEGNWKLVGQSIHPRKRK</sequence>
<comment type="caution">
    <text evidence="1">The sequence shown here is derived from an EMBL/GenBank/DDBJ whole genome shotgun (WGS) entry which is preliminary data.</text>
</comment>
<dbReference type="InterPro" id="IPR032710">
    <property type="entry name" value="NTF2-like_dom_sf"/>
</dbReference>
<gene>
    <name evidence="1" type="ORF">LCGC14_0080000</name>
</gene>
<dbReference type="SUPFAM" id="SSF54427">
    <property type="entry name" value="NTF2-like"/>
    <property type="match status" value="1"/>
</dbReference>